<gene>
    <name evidence="2" type="ORF">C7M84_024186</name>
</gene>
<proteinExistence type="predicted"/>
<reference evidence="2 3" key="1">
    <citation type="submission" date="2018-04" db="EMBL/GenBank/DDBJ databases">
        <authorList>
            <person name="Zhang X."/>
            <person name="Yuan J."/>
            <person name="Li F."/>
            <person name="Xiang J."/>
        </authorList>
    </citation>
    <scope>NUCLEOTIDE SEQUENCE [LARGE SCALE GENOMIC DNA]</scope>
    <source>
        <tissue evidence="2">Muscle</tissue>
    </source>
</reference>
<keyword evidence="3" id="KW-1185">Reference proteome</keyword>
<dbReference type="OrthoDB" id="2544694at2759"/>
<dbReference type="EMBL" id="QCYY01000791">
    <property type="protein sequence ID" value="ROT82654.1"/>
    <property type="molecule type" value="Genomic_DNA"/>
</dbReference>
<evidence type="ECO:0000313" key="2">
    <source>
        <dbReference type="EMBL" id="ROT82654.1"/>
    </source>
</evidence>
<accession>A0A3R7QLH3</accession>
<protein>
    <submittedName>
        <fullName evidence="2">Organic cation transporter protein</fullName>
    </submittedName>
</protein>
<dbReference type="AlphaFoldDB" id="A0A3R7QLH3"/>
<dbReference type="Proteomes" id="UP000283509">
    <property type="component" value="Unassembled WGS sequence"/>
</dbReference>
<name>A0A3R7QLH3_PENVA</name>
<comment type="caution">
    <text evidence="2">The sequence shown here is derived from an EMBL/GenBank/DDBJ whole genome shotgun (WGS) entry which is preliminary data.</text>
</comment>
<keyword evidence="1" id="KW-0472">Membrane</keyword>
<keyword evidence="1" id="KW-1133">Transmembrane helix</keyword>
<evidence type="ECO:0000313" key="3">
    <source>
        <dbReference type="Proteomes" id="UP000283509"/>
    </source>
</evidence>
<keyword evidence="1" id="KW-0812">Transmembrane</keyword>
<feature type="transmembrane region" description="Helical" evidence="1">
    <location>
        <begin position="151"/>
        <end position="171"/>
    </location>
</feature>
<reference evidence="2 3" key="2">
    <citation type="submission" date="2019-01" db="EMBL/GenBank/DDBJ databases">
        <title>The decoding of complex shrimp genome reveals the adaptation for benthos swimmer, frequently molting mechanism and breeding impact on genome.</title>
        <authorList>
            <person name="Sun Y."/>
            <person name="Gao Y."/>
            <person name="Yu Y."/>
        </authorList>
    </citation>
    <scope>NUCLEOTIDE SEQUENCE [LARGE SCALE GENOMIC DNA]</scope>
    <source>
        <tissue evidence="2">Muscle</tissue>
    </source>
</reference>
<organism evidence="2 3">
    <name type="scientific">Penaeus vannamei</name>
    <name type="common">Whiteleg shrimp</name>
    <name type="synonym">Litopenaeus vannamei</name>
    <dbReference type="NCBI Taxonomy" id="6689"/>
    <lineage>
        <taxon>Eukaryota</taxon>
        <taxon>Metazoa</taxon>
        <taxon>Ecdysozoa</taxon>
        <taxon>Arthropoda</taxon>
        <taxon>Crustacea</taxon>
        <taxon>Multicrustacea</taxon>
        <taxon>Malacostraca</taxon>
        <taxon>Eumalacostraca</taxon>
        <taxon>Eucarida</taxon>
        <taxon>Decapoda</taxon>
        <taxon>Dendrobranchiata</taxon>
        <taxon>Penaeoidea</taxon>
        <taxon>Penaeidae</taxon>
        <taxon>Penaeus</taxon>
    </lineage>
</organism>
<evidence type="ECO:0000256" key="1">
    <source>
        <dbReference type="SAM" id="Phobius"/>
    </source>
</evidence>
<sequence length="173" mass="19330">MRQERLAPGSLSGPGLHTSSTLTWGVMTWGLFGGMQTVATAFLSPVTDHWCHIPELHVANWTKEQIWNYSLPRTTLGGEPHHAQCEMYVRNYSLVTKLTWEEAFLAAPEGEGEGGLQRRPCTSWDYDTEVFQTTLISEWDLVCGKEGLKSLIQSIFMVGVFFGAPLGGYFADR</sequence>